<name>A0A5C3MQ80_9AGAM</name>
<evidence type="ECO:0000256" key="1">
    <source>
        <dbReference type="SAM" id="MobiDB-lite"/>
    </source>
</evidence>
<keyword evidence="4" id="KW-1185">Reference proteome</keyword>
<sequence>MRVPHIADSFLMLALAPTGVSSVTTWLLPPGMTSKWWAMQGLGSWAVNDRHSSCQGRLWTIVSRNKRLLSMHVEYTARIYQSSTETSPLLSPFDNWYARCPNHHEDTRNGTSERRTDWSQGEKATPYRRWRYSKSRSPEVRKDIA</sequence>
<dbReference type="Proteomes" id="UP000305948">
    <property type="component" value="Unassembled WGS sequence"/>
</dbReference>
<reference evidence="3 4" key="1">
    <citation type="journal article" date="2019" name="Nat. Ecol. Evol.">
        <title>Megaphylogeny resolves global patterns of mushroom evolution.</title>
        <authorList>
            <person name="Varga T."/>
            <person name="Krizsan K."/>
            <person name="Foldi C."/>
            <person name="Dima B."/>
            <person name="Sanchez-Garcia M."/>
            <person name="Sanchez-Ramirez S."/>
            <person name="Szollosi G.J."/>
            <person name="Szarkandi J.G."/>
            <person name="Papp V."/>
            <person name="Albert L."/>
            <person name="Andreopoulos W."/>
            <person name="Angelini C."/>
            <person name="Antonin V."/>
            <person name="Barry K.W."/>
            <person name="Bougher N.L."/>
            <person name="Buchanan P."/>
            <person name="Buyck B."/>
            <person name="Bense V."/>
            <person name="Catcheside P."/>
            <person name="Chovatia M."/>
            <person name="Cooper J."/>
            <person name="Damon W."/>
            <person name="Desjardin D."/>
            <person name="Finy P."/>
            <person name="Geml J."/>
            <person name="Haridas S."/>
            <person name="Hughes K."/>
            <person name="Justo A."/>
            <person name="Karasinski D."/>
            <person name="Kautmanova I."/>
            <person name="Kiss B."/>
            <person name="Kocsube S."/>
            <person name="Kotiranta H."/>
            <person name="LaButti K.M."/>
            <person name="Lechner B.E."/>
            <person name="Liimatainen K."/>
            <person name="Lipzen A."/>
            <person name="Lukacs Z."/>
            <person name="Mihaltcheva S."/>
            <person name="Morgado L.N."/>
            <person name="Niskanen T."/>
            <person name="Noordeloos M.E."/>
            <person name="Ohm R.A."/>
            <person name="Ortiz-Santana B."/>
            <person name="Ovrebo C."/>
            <person name="Racz N."/>
            <person name="Riley R."/>
            <person name="Savchenko A."/>
            <person name="Shiryaev A."/>
            <person name="Soop K."/>
            <person name="Spirin V."/>
            <person name="Szebenyi C."/>
            <person name="Tomsovsky M."/>
            <person name="Tulloss R.E."/>
            <person name="Uehling J."/>
            <person name="Grigoriev I.V."/>
            <person name="Vagvolgyi C."/>
            <person name="Papp T."/>
            <person name="Martin F.M."/>
            <person name="Miettinen O."/>
            <person name="Hibbett D.S."/>
            <person name="Nagy L.G."/>
        </authorList>
    </citation>
    <scope>NUCLEOTIDE SEQUENCE [LARGE SCALE GENOMIC DNA]</scope>
    <source>
        <strain evidence="3 4">OMC1185</strain>
    </source>
</reference>
<feature type="region of interest" description="Disordered" evidence="1">
    <location>
        <begin position="103"/>
        <end position="123"/>
    </location>
</feature>
<feature type="chain" id="PRO_5022711054" description="Secreted protein" evidence="2">
    <location>
        <begin position="23"/>
        <end position="145"/>
    </location>
</feature>
<protein>
    <recommendedName>
        <fullName evidence="5">Secreted protein</fullName>
    </recommendedName>
</protein>
<feature type="compositionally biased region" description="Basic and acidic residues" evidence="1">
    <location>
        <begin position="103"/>
        <end position="117"/>
    </location>
</feature>
<keyword evidence="2" id="KW-0732">Signal</keyword>
<accession>A0A5C3MQ80</accession>
<dbReference type="AlphaFoldDB" id="A0A5C3MQ80"/>
<evidence type="ECO:0008006" key="5">
    <source>
        <dbReference type="Google" id="ProtNLM"/>
    </source>
</evidence>
<evidence type="ECO:0000313" key="3">
    <source>
        <dbReference type="EMBL" id="TFK47100.1"/>
    </source>
</evidence>
<dbReference type="EMBL" id="ML213525">
    <property type="protein sequence ID" value="TFK47100.1"/>
    <property type="molecule type" value="Genomic_DNA"/>
</dbReference>
<gene>
    <name evidence="3" type="ORF">OE88DRAFT_813243</name>
</gene>
<feature type="signal peptide" evidence="2">
    <location>
        <begin position="1"/>
        <end position="22"/>
    </location>
</feature>
<organism evidence="3 4">
    <name type="scientific">Heliocybe sulcata</name>
    <dbReference type="NCBI Taxonomy" id="5364"/>
    <lineage>
        <taxon>Eukaryota</taxon>
        <taxon>Fungi</taxon>
        <taxon>Dikarya</taxon>
        <taxon>Basidiomycota</taxon>
        <taxon>Agaricomycotina</taxon>
        <taxon>Agaricomycetes</taxon>
        <taxon>Gloeophyllales</taxon>
        <taxon>Gloeophyllaceae</taxon>
        <taxon>Heliocybe</taxon>
    </lineage>
</organism>
<evidence type="ECO:0000256" key="2">
    <source>
        <dbReference type="SAM" id="SignalP"/>
    </source>
</evidence>
<proteinExistence type="predicted"/>
<evidence type="ECO:0000313" key="4">
    <source>
        <dbReference type="Proteomes" id="UP000305948"/>
    </source>
</evidence>